<organism evidence="3 4">
    <name type="scientific">Cafeteria roenbergensis</name>
    <name type="common">Marine flagellate</name>
    <dbReference type="NCBI Taxonomy" id="33653"/>
    <lineage>
        <taxon>Eukaryota</taxon>
        <taxon>Sar</taxon>
        <taxon>Stramenopiles</taxon>
        <taxon>Bigyra</taxon>
        <taxon>Opalozoa</taxon>
        <taxon>Bicosoecida</taxon>
        <taxon>Cafeteriaceae</taxon>
        <taxon>Cafeteria</taxon>
    </lineage>
</organism>
<comment type="caution">
    <text evidence="3">The sequence shown here is derived from an EMBL/GenBank/DDBJ whole genome shotgun (WGS) entry which is preliminary data.</text>
</comment>
<feature type="transmembrane region" description="Helical" evidence="2">
    <location>
        <begin position="362"/>
        <end position="381"/>
    </location>
</feature>
<dbReference type="Proteomes" id="UP000322899">
    <property type="component" value="Unassembled WGS sequence"/>
</dbReference>
<feature type="transmembrane region" description="Helical" evidence="2">
    <location>
        <begin position="32"/>
        <end position="51"/>
    </location>
</feature>
<evidence type="ECO:0000313" key="3">
    <source>
        <dbReference type="EMBL" id="KAA0171411.1"/>
    </source>
</evidence>
<evidence type="ECO:0000313" key="4">
    <source>
        <dbReference type="Proteomes" id="UP000322899"/>
    </source>
</evidence>
<dbReference type="AlphaFoldDB" id="A0A5A8E654"/>
<dbReference type="EMBL" id="VLTO01000054">
    <property type="protein sequence ID" value="KAA0171411.1"/>
    <property type="molecule type" value="Genomic_DNA"/>
</dbReference>
<feature type="transmembrane region" description="Helical" evidence="2">
    <location>
        <begin position="71"/>
        <end position="98"/>
    </location>
</feature>
<feature type="region of interest" description="Disordered" evidence="1">
    <location>
        <begin position="295"/>
        <end position="314"/>
    </location>
</feature>
<keyword evidence="2" id="KW-1133">Transmembrane helix</keyword>
<gene>
    <name evidence="3" type="ORF">FNF27_06321</name>
</gene>
<reference evidence="3 4" key="1">
    <citation type="submission" date="2019-07" db="EMBL/GenBank/DDBJ databases">
        <title>Genomes of Cafeteria roenbergensis.</title>
        <authorList>
            <person name="Fischer M.G."/>
            <person name="Hackl T."/>
            <person name="Roman M."/>
        </authorList>
    </citation>
    <scope>NUCLEOTIDE SEQUENCE [LARGE SCALE GENOMIC DNA]</scope>
    <source>
        <strain evidence="3 4">E4-10P</strain>
    </source>
</reference>
<name>A0A5A8E654_CAFRO</name>
<protein>
    <submittedName>
        <fullName evidence="3">Uncharacterized protein</fullName>
    </submittedName>
</protein>
<evidence type="ECO:0000256" key="1">
    <source>
        <dbReference type="SAM" id="MobiDB-lite"/>
    </source>
</evidence>
<evidence type="ECO:0000256" key="2">
    <source>
        <dbReference type="SAM" id="Phobius"/>
    </source>
</evidence>
<accession>A0A5A8E654</accession>
<sequence length="593" mass="61944">MAPSSPAPDRDLRDGDLEALAKASSLLAAGRFALFVFFPVFDVVTDIIFVISLSTSCVKTVLDADGLGHIFFILLVLSIFATLVGIFALMGVAGRALWFLRNRNQGVRLAAEALQPSGAAPKVAVPEEIEAGGAAKAGPSGPGEGRMLAAAQSESMDAGTAAKAGPSPAPGAQASIWHAAKAFAVVHSSEVARPGPLSYARSVLLAQSLFEDAVQVGVTYALVAGMKSQDSATLISLYTSTAGLSLTVGTELWHLVKCCRIVAERKEEAAAASSKALAGGAAVVSPSPLRARSAGSAVAGPAMEPPAEEEAVARSRSYTLPPAPTTCRQGMAECLCLTAPCVAGPMRLCCWSSCCRRCATSIVARLVIVLFVAALIMGILVTQQLSQYRSGVASLRADVSLQVIGQIIAPDGTVLNVRMPPSKTLATLPPFTSNRAANGNVSAREPGLKEPFGRITAQVHNQAILSVTAGLVLENYEPVGRDSVGCGLLWAPPDAERQLAFPEVEISKFIEQCQANPLVSEGYNIPEGACEYQIESHSAQAPYDPRPGVTPAAMPKLYEELFGEKCAQMTRNVNVTGKIIILFVGTCDLSEVV</sequence>
<proteinExistence type="predicted"/>
<keyword evidence="2" id="KW-0812">Transmembrane</keyword>
<keyword evidence="2" id="KW-0472">Membrane</keyword>